<evidence type="ECO:0008006" key="3">
    <source>
        <dbReference type="Google" id="ProtNLM"/>
    </source>
</evidence>
<name>A0A856MH95_9CYAN</name>
<dbReference type="Proteomes" id="UP000503129">
    <property type="component" value="Chromosome"/>
</dbReference>
<gene>
    <name evidence="1" type="ORF">DP114_24310</name>
</gene>
<organism evidence="1 2">
    <name type="scientific">Brasilonema sennae CENA114</name>
    <dbReference type="NCBI Taxonomy" id="415709"/>
    <lineage>
        <taxon>Bacteria</taxon>
        <taxon>Bacillati</taxon>
        <taxon>Cyanobacteriota</taxon>
        <taxon>Cyanophyceae</taxon>
        <taxon>Nostocales</taxon>
        <taxon>Scytonemataceae</taxon>
        <taxon>Brasilonema</taxon>
        <taxon>Bromeliae group (in: Brasilonema)</taxon>
    </lineage>
</organism>
<dbReference type="AlphaFoldDB" id="A0A856MH95"/>
<dbReference type="KEGG" id="bsen:DP114_24310"/>
<accession>A0A856MH95</accession>
<evidence type="ECO:0000313" key="2">
    <source>
        <dbReference type="Proteomes" id="UP000503129"/>
    </source>
</evidence>
<dbReference type="RefSeq" id="WP_169265554.1">
    <property type="nucleotide sequence ID" value="NZ_CAWOXK010000001.1"/>
</dbReference>
<evidence type="ECO:0000313" key="1">
    <source>
        <dbReference type="EMBL" id="QDL10603.1"/>
    </source>
</evidence>
<dbReference type="EMBL" id="CP030118">
    <property type="protein sequence ID" value="QDL10603.1"/>
    <property type="molecule type" value="Genomic_DNA"/>
</dbReference>
<sequence>MKRFEYRIEQVIFDKRESRDQQLVDLLNYFGQEGWRVSSLVVEPRIAMNENKIKVLLEREVNDEAEVT</sequence>
<reference evidence="1 2" key="1">
    <citation type="submission" date="2018-06" db="EMBL/GenBank/DDBJ databases">
        <title>Comparative genomics of Brasilonema spp. strains.</title>
        <authorList>
            <person name="Alvarenga D.O."/>
            <person name="Fiore M.F."/>
            <person name="Varani A.M."/>
        </authorList>
    </citation>
    <scope>NUCLEOTIDE SEQUENCE [LARGE SCALE GENOMIC DNA]</scope>
    <source>
        <strain evidence="1 2">CENA114</strain>
    </source>
</reference>
<proteinExistence type="predicted"/>
<protein>
    <recommendedName>
        <fullName evidence="3">DUF4177 domain-containing protein</fullName>
    </recommendedName>
</protein>
<keyword evidence="2" id="KW-1185">Reference proteome</keyword>